<evidence type="ECO:0000256" key="3">
    <source>
        <dbReference type="ARBA" id="ARBA00023125"/>
    </source>
</evidence>
<feature type="domain" description="HTH lysR-type" evidence="5">
    <location>
        <begin position="6"/>
        <end position="63"/>
    </location>
</feature>
<sequence>MNQNIPPVDQLTTLVAVDRHHSFAAAARDLDLSQQTVSARVAAAEKLLDTKIFERTTSGSVATEAGRVILDAASDYLAAATEFSRKVAAATSTGEASDPDAPRTLQVAVSNTIAELYFPVWAARFHRQRPNVTLSMRPCNSSEVCDAVADGESALGFVEGAAVRHGLASTVVGVDDLIVVVPPSHPWAGREITAQALRTTPLITRERGSGSREILEKTLGTIARPAGEFGSLASQRAAVTGMGEPTVIAERAVADQVASGALVRVPVHGVTFRRSLRAVYPRTAGRDGLDGDAEALLELARRTAGTGGVHS</sequence>
<dbReference type="GO" id="GO:0003700">
    <property type="term" value="F:DNA-binding transcription factor activity"/>
    <property type="evidence" value="ECO:0007669"/>
    <property type="project" value="InterPro"/>
</dbReference>
<dbReference type="InterPro" id="IPR036388">
    <property type="entry name" value="WH-like_DNA-bd_sf"/>
</dbReference>
<protein>
    <submittedName>
        <fullName evidence="6">LysR family transcriptional regulator</fullName>
    </submittedName>
</protein>
<evidence type="ECO:0000313" key="7">
    <source>
        <dbReference type="Proteomes" id="UP000824190"/>
    </source>
</evidence>
<gene>
    <name evidence="6" type="ORF">H9870_07275</name>
</gene>
<evidence type="ECO:0000256" key="1">
    <source>
        <dbReference type="ARBA" id="ARBA00009437"/>
    </source>
</evidence>
<evidence type="ECO:0000256" key="2">
    <source>
        <dbReference type="ARBA" id="ARBA00023015"/>
    </source>
</evidence>
<dbReference type="EMBL" id="DXGC01000068">
    <property type="protein sequence ID" value="HIW91443.1"/>
    <property type="molecule type" value="Genomic_DNA"/>
</dbReference>
<evidence type="ECO:0000313" key="6">
    <source>
        <dbReference type="EMBL" id="HIW91443.1"/>
    </source>
</evidence>
<dbReference type="SUPFAM" id="SSF53850">
    <property type="entry name" value="Periplasmic binding protein-like II"/>
    <property type="match status" value="1"/>
</dbReference>
<dbReference type="SUPFAM" id="SSF46785">
    <property type="entry name" value="Winged helix' DNA-binding domain"/>
    <property type="match status" value="1"/>
</dbReference>
<proteinExistence type="inferred from homology"/>
<accession>A0A9D1RNQ0</accession>
<dbReference type="Proteomes" id="UP000824190">
    <property type="component" value="Unassembled WGS sequence"/>
</dbReference>
<reference evidence="6" key="2">
    <citation type="submission" date="2021-04" db="EMBL/GenBank/DDBJ databases">
        <authorList>
            <person name="Gilroy R."/>
        </authorList>
    </citation>
    <scope>NUCLEOTIDE SEQUENCE</scope>
    <source>
        <strain evidence="6">CHK32-1732</strain>
    </source>
</reference>
<dbReference type="AlphaFoldDB" id="A0A9D1RNQ0"/>
<dbReference type="Gene3D" id="3.40.190.10">
    <property type="entry name" value="Periplasmic binding protein-like II"/>
    <property type="match status" value="2"/>
</dbReference>
<dbReference type="InterPro" id="IPR036390">
    <property type="entry name" value="WH_DNA-bd_sf"/>
</dbReference>
<dbReference type="InterPro" id="IPR005119">
    <property type="entry name" value="LysR_subst-bd"/>
</dbReference>
<dbReference type="Pfam" id="PF03466">
    <property type="entry name" value="LysR_substrate"/>
    <property type="match status" value="1"/>
</dbReference>
<dbReference type="Pfam" id="PF00126">
    <property type="entry name" value="HTH_1"/>
    <property type="match status" value="1"/>
</dbReference>
<comment type="caution">
    <text evidence="6">The sequence shown here is derived from an EMBL/GenBank/DDBJ whole genome shotgun (WGS) entry which is preliminary data.</text>
</comment>
<reference evidence="6" key="1">
    <citation type="journal article" date="2021" name="PeerJ">
        <title>Extensive microbial diversity within the chicken gut microbiome revealed by metagenomics and culture.</title>
        <authorList>
            <person name="Gilroy R."/>
            <person name="Ravi A."/>
            <person name="Getino M."/>
            <person name="Pursley I."/>
            <person name="Horton D.L."/>
            <person name="Alikhan N.F."/>
            <person name="Baker D."/>
            <person name="Gharbi K."/>
            <person name="Hall N."/>
            <person name="Watson M."/>
            <person name="Adriaenssens E.M."/>
            <person name="Foster-Nyarko E."/>
            <person name="Jarju S."/>
            <person name="Secka A."/>
            <person name="Antonio M."/>
            <person name="Oren A."/>
            <person name="Chaudhuri R.R."/>
            <person name="La Ragione R."/>
            <person name="Hildebrand F."/>
            <person name="Pallen M.J."/>
        </authorList>
    </citation>
    <scope>NUCLEOTIDE SEQUENCE</scope>
    <source>
        <strain evidence="6">CHK32-1732</strain>
    </source>
</reference>
<keyword evidence="2" id="KW-0805">Transcription regulation</keyword>
<dbReference type="PANTHER" id="PTHR30126:SF39">
    <property type="entry name" value="HTH-TYPE TRANSCRIPTIONAL REGULATOR CYSL"/>
    <property type="match status" value="1"/>
</dbReference>
<dbReference type="InterPro" id="IPR000847">
    <property type="entry name" value="LysR_HTH_N"/>
</dbReference>
<evidence type="ECO:0000259" key="5">
    <source>
        <dbReference type="PROSITE" id="PS50931"/>
    </source>
</evidence>
<dbReference type="PANTHER" id="PTHR30126">
    <property type="entry name" value="HTH-TYPE TRANSCRIPTIONAL REGULATOR"/>
    <property type="match status" value="1"/>
</dbReference>
<keyword evidence="4" id="KW-0804">Transcription</keyword>
<evidence type="ECO:0000256" key="4">
    <source>
        <dbReference type="ARBA" id="ARBA00023163"/>
    </source>
</evidence>
<dbReference type="Gene3D" id="1.10.10.10">
    <property type="entry name" value="Winged helix-like DNA-binding domain superfamily/Winged helix DNA-binding domain"/>
    <property type="match status" value="1"/>
</dbReference>
<dbReference type="PROSITE" id="PS50931">
    <property type="entry name" value="HTH_LYSR"/>
    <property type="match status" value="1"/>
</dbReference>
<dbReference type="GO" id="GO:0000976">
    <property type="term" value="F:transcription cis-regulatory region binding"/>
    <property type="evidence" value="ECO:0007669"/>
    <property type="project" value="TreeGrafter"/>
</dbReference>
<keyword evidence="3" id="KW-0238">DNA-binding</keyword>
<organism evidence="6 7">
    <name type="scientific">Candidatus Corynebacterium avicola</name>
    <dbReference type="NCBI Taxonomy" id="2838527"/>
    <lineage>
        <taxon>Bacteria</taxon>
        <taxon>Bacillati</taxon>
        <taxon>Actinomycetota</taxon>
        <taxon>Actinomycetes</taxon>
        <taxon>Mycobacteriales</taxon>
        <taxon>Corynebacteriaceae</taxon>
        <taxon>Corynebacterium</taxon>
    </lineage>
</organism>
<name>A0A9D1RNQ0_9CORY</name>
<comment type="similarity">
    <text evidence="1">Belongs to the LysR transcriptional regulatory family.</text>
</comment>